<dbReference type="InterPro" id="IPR036852">
    <property type="entry name" value="Peptidase_S8/S53_dom_sf"/>
</dbReference>
<evidence type="ECO:0000256" key="6">
    <source>
        <dbReference type="ARBA" id="ARBA00023529"/>
    </source>
</evidence>
<dbReference type="InterPro" id="IPR051048">
    <property type="entry name" value="Peptidase_S8/S53_subtilisin"/>
</dbReference>
<evidence type="ECO:0000313" key="11">
    <source>
        <dbReference type="Proteomes" id="UP000243681"/>
    </source>
</evidence>
<organism evidence="10 11">
    <name type="scientific">Eimeria tenella</name>
    <name type="common">Coccidian parasite</name>
    <dbReference type="NCBI Taxonomy" id="5802"/>
    <lineage>
        <taxon>Eukaryota</taxon>
        <taxon>Sar</taxon>
        <taxon>Alveolata</taxon>
        <taxon>Apicomplexa</taxon>
        <taxon>Conoidasida</taxon>
        <taxon>Coccidia</taxon>
        <taxon>Eucoccidiorida</taxon>
        <taxon>Eimeriorina</taxon>
        <taxon>Eimeriidae</taxon>
        <taxon>Eimeria</taxon>
    </lineage>
</organism>
<dbReference type="InterPro" id="IPR023827">
    <property type="entry name" value="Peptidase_S8_Asp-AS"/>
</dbReference>
<evidence type="ECO:0000256" key="8">
    <source>
        <dbReference type="PROSITE-ProRule" id="PRU01240"/>
    </source>
</evidence>
<dbReference type="EC" id="3.4.21.62" evidence="7"/>
<keyword evidence="5" id="KW-0865">Zymogen</keyword>
<dbReference type="InterPro" id="IPR022398">
    <property type="entry name" value="Peptidase_S8_His-AS"/>
</dbReference>
<comment type="caution">
    <text evidence="8">Lacks conserved residue(s) required for the propagation of feature annotation.</text>
</comment>
<dbReference type="Pfam" id="PF00082">
    <property type="entry name" value="Peptidase_S8"/>
    <property type="match status" value="1"/>
</dbReference>
<name>C8TDY4_EIMTE</name>
<dbReference type="PROSITE" id="PS51892">
    <property type="entry name" value="SUBTILASE"/>
    <property type="match status" value="1"/>
</dbReference>
<protein>
    <recommendedName>
        <fullName evidence="7">subtilisin</fullName>
        <ecNumber evidence="7">3.4.21.62</ecNumber>
    </recommendedName>
</protein>
<reference evidence="10 11" key="1">
    <citation type="journal article" date="2007" name="Genome Res.">
        <title>Sequencing and analysis of chromosome 1 of Eimeria tenella reveals a unique segmental organization.</title>
        <authorList>
            <person name="Ling K.H."/>
            <person name="Rajandream M.A."/>
            <person name="Rivailler P."/>
            <person name="Ivens A."/>
            <person name="Yap S.J."/>
            <person name="Madeira A.M.B.N."/>
            <person name="Mungall K."/>
            <person name="Billington K."/>
            <person name="Yee W.Y."/>
            <person name="Bankier A.T."/>
            <person name="Carroll F."/>
            <person name="Durham A.M."/>
            <person name="Peters N."/>
            <person name="Loo S.S."/>
            <person name="Mat-Isa M.N."/>
            <person name="Novaes J."/>
            <person name="Quail M."/>
            <person name="Rosli R."/>
            <person name="Shamsudin M.N."/>
            <person name="Sobreira T.J.P."/>
            <person name="Tivey A.R."/>
            <person name="Wai S.F."/>
            <person name="White S."/>
            <person name="Wu X."/>
            <person name="Kerhornou A.X."/>
            <person name="Blake D."/>
            <person name="Mohamed R."/>
            <person name="Shirley M."/>
            <person name="Gruber A."/>
            <person name="Berriman M."/>
            <person name="Tomley F."/>
            <person name="Dear P.H."/>
            <person name="Wan K.L."/>
        </authorList>
    </citation>
    <scope>NUCLEOTIDE SEQUENCE [LARGE SCALE GENOMIC DNA]</scope>
    <source>
        <strain evidence="10 11">Houghton</strain>
    </source>
</reference>
<dbReference type="VEuPathDB" id="ToxoDB:ETH2_0102900"/>
<dbReference type="PANTHER" id="PTHR43399:SF4">
    <property type="entry name" value="CELL WALL-ASSOCIATED PROTEASE"/>
    <property type="match status" value="1"/>
</dbReference>
<dbReference type="InterPro" id="IPR015500">
    <property type="entry name" value="Peptidase_S8_subtilisin-rel"/>
</dbReference>
<accession>C8TDY4</accession>
<keyword evidence="2 10" id="KW-0645">Protease</keyword>
<dbReference type="PROSITE" id="PS00136">
    <property type="entry name" value="SUBTILASE_ASP"/>
    <property type="match status" value="1"/>
</dbReference>
<comment type="catalytic activity">
    <reaction evidence="6">
        <text>Hydrolysis of proteins with broad specificity for peptide bonds, and a preference for a large uncharged residue in P1. Hydrolyzes peptide amides.</text>
        <dbReference type="EC" id="3.4.21.62"/>
    </reaction>
</comment>
<dbReference type="PRINTS" id="PR00723">
    <property type="entry name" value="SUBTILISIN"/>
</dbReference>
<evidence type="ECO:0000313" key="10">
    <source>
        <dbReference type="EMBL" id="CAK51470.1"/>
    </source>
</evidence>
<dbReference type="Gene3D" id="3.40.50.200">
    <property type="entry name" value="Peptidase S8/S53 domain"/>
    <property type="match status" value="3"/>
</dbReference>
<dbReference type="VEuPathDB" id="ToxoDB:ETH_00009790"/>
<dbReference type="PROSITE" id="PS00137">
    <property type="entry name" value="SUBTILASE_HIS"/>
    <property type="match status" value="1"/>
</dbReference>
<keyword evidence="4" id="KW-0720">Serine protease</keyword>
<dbReference type="SUPFAM" id="SSF52743">
    <property type="entry name" value="Subtilisin-like"/>
    <property type="match status" value="3"/>
</dbReference>
<feature type="domain" description="Peptidase S8/S53" evidence="9">
    <location>
        <begin position="17"/>
        <end position="163"/>
    </location>
</feature>
<evidence type="ECO:0000256" key="4">
    <source>
        <dbReference type="ARBA" id="ARBA00022825"/>
    </source>
</evidence>
<dbReference type="GO" id="GO:0004252">
    <property type="term" value="F:serine-type endopeptidase activity"/>
    <property type="evidence" value="ECO:0007669"/>
    <property type="project" value="UniProtKB-EC"/>
</dbReference>
<evidence type="ECO:0000256" key="3">
    <source>
        <dbReference type="ARBA" id="ARBA00022801"/>
    </source>
</evidence>
<gene>
    <name evidence="10" type="ORF">e1034b12.tmp1</name>
</gene>
<evidence type="ECO:0000256" key="5">
    <source>
        <dbReference type="ARBA" id="ARBA00023145"/>
    </source>
</evidence>
<dbReference type="InterPro" id="IPR000209">
    <property type="entry name" value="Peptidase_S8/S53_dom"/>
</dbReference>
<evidence type="ECO:0000256" key="2">
    <source>
        <dbReference type="ARBA" id="ARBA00022670"/>
    </source>
</evidence>
<dbReference type="EMBL" id="AM269894">
    <property type="protein sequence ID" value="CAK51470.1"/>
    <property type="molecule type" value="Genomic_DNA"/>
</dbReference>
<proteinExistence type="inferred from homology"/>
<comment type="similarity">
    <text evidence="1 8">Belongs to the peptidase S8 family.</text>
</comment>
<dbReference type="Proteomes" id="UP000243681">
    <property type="component" value="Chromosome 1"/>
</dbReference>
<dbReference type="AlphaFoldDB" id="C8TDY4"/>
<evidence type="ECO:0000256" key="7">
    <source>
        <dbReference type="ARBA" id="ARBA00023619"/>
    </source>
</evidence>
<dbReference type="GO" id="GO:0006508">
    <property type="term" value="P:proteolysis"/>
    <property type="evidence" value="ECO:0007669"/>
    <property type="project" value="UniProtKB-KW"/>
</dbReference>
<dbReference type="PANTHER" id="PTHR43399">
    <property type="entry name" value="SUBTILISIN-RELATED"/>
    <property type="match status" value="1"/>
</dbReference>
<keyword evidence="3" id="KW-0378">Hydrolase</keyword>
<evidence type="ECO:0000256" key="1">
    <source>
        <dbReference type="ARBA" id="ARBA00011073"/>
    </source>
</evidence>
<evidence type="ECO:0000259" key="9">
    <source>
        <dbReference type="Pfam" id="PF00082"/>
    </source>
</evidence>
<sequence length="291" mass="30240">MLRVWALGALESSKSAAVPVAVVDTGINYLHPELSLSMWVNRKELHGEEGVDDDGNGFVDDLFGWNFIQDNNNPMDDNGHGSHVAGIVAALQNNGEGISGISERAKVMALKILDQKGEGDVSHAIPAIQYAVDNGAKVLTNSWGGVSDVSHAIPAIQYAVDNGAKVLTNSWGGVSDVSHAIPAIQYAVDNGAKVLTNSWGGVSDVSHAIPAIQYAVDNGAKVLTNSWGGVSDVSHAIPAIQYAVDNGAKVLTNSWGGVSDVSHAIPAIQYAVDNGAKVLTNSWGGVSGTKP</sequence>